<dbReference type="SUPFAM" id="SSF48295">
    <property type="entry name" value="TrpR-like"/>
    <property type="match status" value="1"/>
</dbReference>
<dbReference type="AlphaFoldDB" id="A0A238KTH6"/>
<dbReference type="EMBL" id="FXYE01000002">
    <property type="protein sequence ID" value="SMX46123.1"/>
    <property type="molecule type" value="Genomic_DNA"/>
</dbReference>
<dbReference type="Proteomes" id="UP000202922">
    <property type="component" value="Unassembled WGS sequence"/>
</dbReference>
<gene>
    <name evidence="1" type="ORF">COL8621_02974</name>
</gene>
<proteinExistence type="predicted"/>
<protein>
    <recommendedName>
        <fullName evidence="3">Transposase</fullName>
    </recommendedName>
</protein>
<accession>A0A238KTH6</accession>
<dbReference type="InterPro" id="IPR010921">
    <property type="entry name" value="Trp_repressor/repl_initiator"/>
</dbReference>
<keyword evidence="2" id="KW-1185">Reference proteome</keyword>
<dbReference type="RefSeq" id="WP_141137897.1">
    <property type="nucleotide sequence ID" value="NZ_FXYE01000002.1"/>
</dbReference>
<dbReference type="GO" id="GO:0043565">
    <property type="term" value="F:sequence-specific DNA binding"/>
    <property type="evidence" value="ECO:0007669"/>
    <property type="project" value="InterPro"/>
</dbReference>
<organism evidence="1 2">
    <name type="scientific">Actibacterium lipolyticum</name>
    <dbReference type="NCBI Taxonomy" id="1524263"/>
    <lineage>
        <taxon>Bacteria</taxon>
        <taxon>Pseudomonadati</taxon>
        <taxon>Pseudomonadota</taxon>
        <taxon>Alphaproteobacteria</taxon>
        <taxon>Rhodobacterales</taxon>
        <taxon>Roseobacteraceae</taxon>
        <taxon>Actibacterium</taxon>
    </lineage>
</organism>
<evidence type="ECO:0000313" key="1">
    <source>
        <dbReference type="EMBL" id="SMX46123.1"/>
    </source>
</evidence>
<evidence type="ECO:0008006" key="3">
    <source>
        <dbReference type="Google" id="ProtNLM"/>
    </source>
</evidence>
<sequence>MNSQTLGALSSDQKIDKVFHAFGYSIPVGKDGRRLWPTKFKREMAQRMRSGTLSIGDVQKTCQISDKTAYAWRKGPKQKNSAKRQKVQEQAPVFAEIKVQHDVPVEQTEMCHIVFKRAGCELLLPSDYPVAGLVGLIRAFESRS</sequence>
<name>A0A238KTH6_9RHOB</name>
<dbReference type="OrthoDB" id="7709536at2"/>
<reference evidence="2" key="1">
    <citation type="submission" date="2017-05" db="EMBL/GenBank/DDBJ databases">
        <authorList>
            <person name="Rodrigo-Torres L."/>
            <person name="Arahal R. D."/>
            <person name="Lucena T."/>
        </authorList>
    </citation>
    <scope>NUCLEOTIDE SEQUENCE [LARGE SCALE GENOMIC DNA]</scope>
    <source>
        <strain evidence="2">CECT 8621</strain>
    </source>
</reference>
<evidence type="ECO:0000313" key="2">
    <source>
        <dbReference type="Proteomes" id="UP000202922"/>
    </source>
</evidence>